<keyword evidence="2" id="KW-0012">Acyltransferase</keyword>
<dbReference type="AlphaFoldDB" id="A0A0U4CCP9"/>
<evidence type="ECO:0000313" key="5">
    <source>
        <dbReference type="Proteomes" id="UP000067689"/>
    </source>
</evidence>
<evidence type="ECO:0000313" key="4">
    <source>
        <dbReference type="EMBL" id="ALX03205.1"/>
    </source>
</evidence>
<feature type="domain" description="N-acetyltransferase" evidence="3">
    <location>
        <begin position="5"/>
        <end position="157"/>
    </location>
</feature>
<keyword evidence="5" id="KW-1185">Reference proteome</keyword>
<proteinExistence type="predicted"/>
<dbReference type="STRING" id="2041.AERYTH_00075"/>
<reference evidence="4 5" key="1">
    <citation type="journal article" date="1991" name="Int. J. Syst. Bacteriol.">
        <title>Description of the erythromycin-producing bacterium Arthrobacter sp. strain NRRL B-3381 as Aeromicrobium erythreum gen. nov., sp. nov.</title>
        <authorList>
            <person name="Miller E.S."/>
            <person name="Woese C.R."/>
            <person name="Brenner S."/>
        </authorList>
    </citation>
    <scope>NUCLEOTIDE SEQUENCE [LARGE SCALE GENOMIC DNA]</scope>
    <source>
        <strain evidence="4 5">AR18</strain>
    </source>
</reference>
<protein>
    <recommendedName>
        <fullName evidence="3">N-acetyltransferase domain-containing protein</fullName>
    </recommendedName>
</protein>
<dbReference type="PATRIC" id="fig|2041.4.peg.14"/>
<evidence type="ECO:0000256" key="2">
    <source>
        <dbReference type="ARBA" id="ARBA00023315"/>
    </source>
</evidence>
<evidence type="ECO:0000256" key="1">
    <source>
        <dbReference type="ARBA" id="ARBA00022679"/>
    </source>
</evidence>
<organism evidence="4 5">
    <name type="scientific">Aeromicrobium erythreum</name>
    <dbReference type="NCBI Taxonomy" id="2041"/>
    <lineage>
        <taxon>Bacteria</taxon>
        <taxon>Bacillati</taxon>
        <taxon>Actinomycetota</taxon>
        <taxon>Actinomycetes</taxon>
        <taxon>Propionibacteriales</taxon>
        <taxon>Nocardioidaceae</taxon>
        <taxon>Aeromicrobium</taxon>
    </lineage>
</organism>
<name>A0A0U4CCP9_9ACTN</name>
<dbReference type="Gene3D" id="3.40.630.30">
    <property type="match status" value="1"/>
</dbReference>
<keyword evidence="1" id="KW-0808">Transferase</keyword>
<dbReference type="InterPro" id="IPR000182">
    <property type="entry name" value="GNAT_dom"/>
</dbReference>
<dbReference type="PANTHER" id="PTHR43877">
    <property type="entry name" value="AMINOALKYLPHOSPHONATE N-ACETYLTRANSFERASE-RELATED-RELATED"/>
    <property type="match status" value="1"/>
</dbReference>
<accession>A0A0U4CCP9</accession>
<sequence>MSPSVRLVPMTAEQFPAYRELAEREYAENIVAAGMMPETEARRKAADDFASSLPDGVDTADHELWTARDGDLEVGMLWLGFTERSDGLVAFGYDFLVTSGRRRQGYGRAIMEAAEQVCRDRGVVEVGLSVFGFNSGARALYEQMGFEVTILQMRKRL</sequence>
<dbReference type="InterPro" id="IPR016181">
    <property type="entry name" value="Acyl_CoA_acyltransferase"/>
</dbReference>
<dbReference type="Proteomes" id="UP000067689">
    <property type="component" value="Chromosome"/>
</dbReference>
<dbReference type="OrthoDB" id="3381976at2"/>
<gene>
    <name evidence="4" type="ORF">AERYTH_00075</name>
</gene>
<dbReference type="SUPFAM" id="SSF55729">
    <property type="entry name" value="Acyl-CoA N-acyltransferases (Nat)"/>
    <property type="match status" value="1"/>
</dbReference>
<dbReference type="KEGG" id="aer:AERYTH_00075"/>
<dbReference type="Pfam" id="PF00583">
    <property type="entry name" value="Acetyltransf_1"/>
    <property type="match status" value="1"/>
</dbReference>
<dbReference type="InterPro" id="IPR050832">
    <property type="entry name" value="Bact_Acetyltransf"/>
</dbReference>
<evidence type="ECO:0000259" key="3">
    <source>
        <dbReference type="PROSITE" id="PS51186"/>
    </source>
</evidence>
<dbReference type="CDD" id="cd04301">
    <property type="entry name" value="NAT_SF"/>
    <property type="match status" value="1"/>
</dbReference>
<dbReference type="PROSITE" id="PS51186">
    <property type="entry name" value="GNAT"/>
    <property type="match status" value="1"/>
</dbReference>
<dbReference type="GO" id="GO:0016747">
    <property type="term" value="F:acyltransferase activity, transferring groups other than amino-acyl groups"/>
    <property type="evidence" value="ECO:0007669"/>
    <property type="project" value="InterPro"/>
</dbReference>
<dbReference type="RefSeq" id="WP_067852988.1">
    <property type="nucleotide sequence ID" value="NZ_CP011502.1"/>
</dbReference>
<dbReference type="EMBL" id="CP011502">
    <property type="protein sequence ID" value="ALX03205.1"/>
    <property type="molecule type" value="Genomic_DNA"/>
</dbReference>